<dbReference type="PANTHER" id="PTHR30055:SF243">
    <property type="entry name" value="HTH-TYPE TRANSCRIPTIONAL REGULATOR RV1816"/>
    <property type="match status" value="1"/>
</dbReference>
<dbReference type="InterPro" id="IPR001647">
    <property type="entry name" value="HTH_TetR"/>
</dbReference>
<organism evidence="6 7">
    <name type="scientific">Amycolatopsis eburnea</name>
    <dbReference type="NCBI Taxonomy" id="2267691"/>
    <lineage>
        <taxon>Bacteria</taxon>
        <taxon>Bacillati</taxon>
        <taxon>Actinomycetota</taxon>
        <taxon>Actinomycetes</taxon>
        <taxon>Pseudonocardiales</taxon>
        <taxon>Pseudonocardiaceae</taxon>
        <taxon>Amycolatopsis</taxon>
    </lineage>
</organism>
<dbReference type="Proteomes" id="UP000267081">
    <property type="component" value="Unassembled WGS sequence"/>
</dbReference>
<protein>
    <submittedName>
        <fullName evidence="6">TetR/AcrR family transcriptional regulator</fullName>
    </submittedName>
</protein>
<evidence type="ECO:0000313" key="7">
    <source>
        <dbReference type="Proteomes" id="UP000267081"/>
    </source>
</evidence>
<dbReference type="InterPro" id="IPR025996">
    <property type="entry name" value="MT1864/Rv1816-like_C"/>
</dbReference>
<dbReference type="SUPFAM" id="SSF46689">
    <property type="entry name" value="Homeodomain-like"/>
    <property type="match status" value="1"/>
</dbReference>
<evidence type="ECO:0000256" key="4">
    <source>
        <dbReference type="PROSITE-ProRule" id="PRU00335"/>
    </source>
</evidence>
<dbReference type="PROSITE" id="PS50977">
    <property type="entry name" value="HTH_TETR_2"/>
    <property type="match status" value="1"/>
</dbReference>
<dbReference type="AlphaFoldDB" id="A0A3R9ET24"/>
<evidence type="ECO:0000259" key="5">
    <source>
        <dbReference type="PROSITE" id="PS50977"/>
    </source>
</evidence>
<keyword evidence="7" id="KW-1185">Reference proteome</keyword>
<keyword evidence="3" id="KW-0804">Transcription</keyword>
<dbReference type="RefSeq" id="WP_125308429.1">
    <property type="nucleotide sequence ID" value="NZ_RSEC01000036.1"/>
</dbReference>
<reference evidence="6 7" key="1">
    <citation type="submission" date="2018-12" db="EMBL/GenBank/DDBJ databases">
        <title>Amycolatopsis eburnea sp. nov. actinomycete associate with arbuscular mycorrhiza fungal spore.</title>
        <authorList>
            <person name="Lumyong S."/>
            <person name="Chaiya L."/>
        </authorList>
    </citation>
    <scope>NUCLEOTIDE SEQUENCE [LARGE SCALE GENOMIC DNA]</scope>
    <source>
        <strain evidence="6 7">GLM-1</strain>
    </source>
</reference>
<dbReference type="Pfam" id="PF13305">
    <property type="entry name" value="TetR_C_33"/>
    <property type="match status" value="1"/>
</dbReference>
<feature type="DNA-binding region" description="H-T-H motif" evidence="4">
    <location>
        <begin position="36"/>
        <end position="55"/>
    </location>
</feature>
<dbReference type="EMBL" id="RSEC01000036">
    <property type="protein sequence ID" value="RSD19681.1"/>
    <property type="molecule type" value="Genomic_DNA"/>
</dbReference>
<comment type="caution">
    <text evidence="6">The sequence shown here is derived from an EMBL/GenBank/DDBJ whole genome shotgun (WGS) entry which is preliminary data.</text>
</comment>
<dbReference type="OrthoDB" id="3210322at2"/>
<dbReference type="InterPro" id="IPR050109">
    <property type="entry name" value="HTH-type_TetR-like_transc_reg"/>
</dbReference>
<dbReference type="InterPro" id="IPR036271">
    <property type="entry name" value="Tet_transcr_reg_TetR-rel_C_sf"/>
</dbReference>
<evidence type="ECO:0000256" key="2">
    <source>
        <dbReference type="ARBA" id="ARBA00023125"/>
    </source>
</evidence>
<evidence type="ECO:0000256" key="1">
    <source>
        <dbReference type="ARBA" id="ARBA00023015"/>
    </source>
</evidence>
<evidence type="ECO:0000313" key="6">
    <source>
        <dbReference type="EMBL" id="RSD19681.1"/>
    </source>
</evidence>
<feature type="domain" description="HTH tetR-type" evidence="5">
    <location>
        <begin position="13"/>
        <end position="73"/>
    </location>
</feature>
<keyword evidence="1" id="KW-0805">Transcription regulation</keyword>
<dbReference type="SUPFAM" id="SSF48498">
    <property type="entry name" value="Tetracyclin repressor-like, C-terminal domain"/>
    <property type="match status" value="1"/>
</dbReference>
<gene>
    <name evidence="6" type="ORF">EIY87_15565</name>
</gene>
<keyword evidence="2 4" id="KW-0238">DNA-binding</keyword>
<dbReference type="GO" id="GO:0000976">
    <property type="term" value="F:transcription cis-regulatory region binding"/>
    <property type="evidence" value="ECO:0007669"/>
    <property type="project" value="TreeGrafter"/>
</dbReference>
<name>A0A3R9ET24_9PSEU</name>
<dbReference type="GO" id="GO:0003700">
    <property type="term" value="F:DNA-binding transcription factor activity"/>
    <property type="evidence" value="ECO:0007669"/>
    <property type="project" value="TreeGrafter"/>
</dbReference>
<dbReference type="InterPro" id="IPR009057">
    <property type="entry name" value="Homeodomain-like_sf"/>
</dbReference>
<proteinExistence type="predicted"/>
<accession>A0A3R9ET24</accession>
<dbReference type="Pfam" id="PF00440">
    <property type="entry name" value="TetR_N"/>
    <property type="match status" value="1"/>
</dbReference>
<sequence>MTATRTARERARAELTQEIKDEARRQLADVGAHGLSLRAVARELGMVSSALYRYFPSRDRLLTDLIVDAYNAIGEAAENADPGEGEPRDRWLAIWHGTRDWARAHPHEYALIYGSPIPGYEAPQDTVAPASRVALALVKVLTNTTVRAADEVPPELRAQAETLTKALGIIAGPETVARLLMAWTQLFGAISFDLFGQYVGSVDPADAFFAHSAKRMAEFVGL</sequence>
<dbReference type="PANTHER" id="PTHR30055">
    <property type="entry name" value="HTH-TYPE TRANSCRIPTIONAL REGULATOR RUTR"/>
    <property type="match status" value="1"/>
</dbReference>
<evidence type="ECO:0000256" key="3">
    <source>
        <dbReference type="ARBA" id="ARBA00023163"/>
    </source>
</evidence>
<dbReference type="Gene3D" id="1.10.357.10">
    <property type="entry name" value="Tetracycline Repressor, domain 2"/>
    <property type="match status" value="1"/>
</dbReference>